<sequence>MCGAIAASSKRRRRKATTGSICGAARRCVPPPEGSLDPDLATWLADPRVALSVPTDLTAFRAGANGYLARAPRPDIHAVEDVEITGPGGPLGLRVYRPAAGPDRAIVVFLHGGAFVFGNLETHDAVCRRLALSSGLTLVAVDYRLAPEHPYPAGMDDAVAALDWVKSRFVGLPVELAGDSAGAWLAVATALMSAAVGQPVKGLALLYPAVDPGCASASQMAFGQDHMLTRTFMLWAWEAFTRDGMVDLMGGDLSALPSTTVITAGFDPLRDEGQALVERARAAGVEVEAHHYPDMIHGFAGLPQGSKRSDDAVARLAEGLIAALV</sequence>
<dbReference type="Pfam" id="PF07859">
    <property type="entry name" value="Abhydrolase_3"/>
    <property type="match status" value="1"/>
</dbReference>
<feature type="domain" description="Alpha/beta hydrolase fold-3" evidence="4">
    <location>
        <begin position="107"/>
        <end position="300"/>
    </location>
</feature>
<evidence type="ECO:0000313" key="5">
    <source>
        <dbReference type="EMBL" id="OYX54658.1"/>
    </source>
</evidence>
<dbReference type="InterPro" id="IPR033140">
    <property type="entry name" value="Lipase_GDXG_put_SER_AS"/>
</dbReference>
<dbReference type="PANTHER" id="PTHR48081">
    <property type="entry name" value="AB HYDROLASE SUPERFAMILY PROTEIN C4A8.06C"/>
    <property type="match status" value="1"/>
</dbReference>
<feature type="active site" evidence="3">
    <location>
        <position position="180"/>
    </location>
</feature>
<dbReference type="PANTHER" id="PTHR48081:SF8">
    <property type="entry name" value="ALPHA_BETA HYDROLASE FOLD-3 DOMAIN-CONTAINING PROTEIN-RELATED"/>
    <property type="match status" value="1"/>
</dbReference>
<organism evidence="5 6">
    <name type="scientific">Brevundimonas subvibrioides</name>
    <dbReference type="NCBI Taxonomy" id="74313"/>
    <lineage>
        <taxon>Bacteria</taxon>
        <taxon>Pseudomonadati</taxon>
        <taxon>Pseudomonadota</taxon>
        <taxon>Alphaproteobacteria</taxon>
        <taxon>Caulobacterales</taxon>
        <taxon>Caulobacteraceae</taxon>
        <taxon>Brevundimonas</taxon>
    </lineage>
</organism>
<evidence type="ECO:0000256" key="3">
    <source>
        <dbReference type="PROSITE-ProRule" id="PRU10038"/>
    </source>
</evidence>
<protein>
    <recommendedName>
        <fullName evidence="4">Alpha/beta hydrolase fold-3 domain-containing protein</fullName>
    </recommendedName>
</protein>
<gene>
    <name evidence="5" type="ORF">B7Y86_15840</name>
</gene>
<name>A0A258HE93_9CAUL</name>
<dbReference type="InterPro" id="IPR029058">
    <property type="entry name" value="AB_hydrolase_fold"/>
</dbReference>
<evidence type="ECO:0000313" key="6">
    <source>
        <dbReference type="Proteomes" id="UP000216147"/>
    </source>
</evidence>
<dbReference type="SUPFAM" id="SSF53474">
    <property type="entry name" value="alpha/beta-Hydrolases"/>
    <property type="match status" value="1"/>
</dbReference>
<accession>A0A258HE93</accession>
<reference evidence="5 6" key="1">
    <citation type="submission" date="2017-03" db="EMBL/GenBank/DDBJ databases">
        <title>Lifting the veil on microbial sulfur biogeochemistry in mining wastewaters.</title>
        <authorList>
            <person name="Kantor R.S."/>
            <person name="Colenbrander Nelson T."/>
            <person name="Marshall S."/>
            <person name="Bennett D."/>
            <person name="Apte S."/>
            <person name="Camacho D."/>
            <person name="Thomas B.C."/>
            <person name="Warren L.A."/>
            <person name="Banfield J.F."/>
        </authorList>
    </citation>
    <scope>NUCLEOTIDE SEQUENCE [LARGE SCALE GENOMIC DNA]</scope>
    <source>
        <strain evidence="5">32-68-21</strain>
    </source>
</reference>
<dbReference type="AlphaFoldDB" id="A0A258HE93"/>
<dbReference type="GO" id="GO:0016787">
    <property type="term" value="F:hydrolase activity"/>
    <property type="evidence" value="ECO:0007669"/>
    <property type="project" value="UniProtKB-KW"/>
</dbReference>
<dbReference type="InterPro" id="IPR013094">
    <property type="entry name" value="AB_hydrolase_3"/>
</dbReference>
<dbReference type="Gene3D" id="3.40.50.1820">
    <property type="entry name" value="alpha/beta hydrolase"/>
    <property type="match status" value="1"/>
</dbReference>
<evidence type="ECO:0000256" key="2">
    <source>
        <dbReference type="ARBA" id="ARBA00022801"/>
    </source>
</evidence>
<dbReference type="InterPro" id="IPR050300">
    <property type="entry name" value="GDXG_lipolytic_enzyme"/>
</dbReference>
<dbReference type="PROSITE" id="PS01174">
    <property type="entry name" value="LIPASE_GDXG_SER"/>
    <property type="match status" value="1"/>
</dbReference>
<dbReference type="EMBL" id="NCEQ01000023">
    <property type="protein sequence ID" value="OYX54658.1"/>
    <property type="molecule type" value="Genomic_DNA"/>
</dbReference>
<dbReference type="Proteomes" id="UP000216147">
    <property type="component" value="Unassembled WGS sequence"/>
</dbReference>
<evidence type="ECO:0000259" key="4">
    <source>
        <dbReference type="Pfam" id="PF07859"/>
    </source>
</evidence>
<dbReference type="PROSITE" id="PS01173">
    <property type="entry name" value="LIPASE_GDXG_HIS"/>
    <property type="match status" value="1"/>
</dbReference>
<comment type="caution">
    <text evidence="5">The sequence shown here is derived from an EMBL/GenBank/DDBJ whole genome shotgun (WGS) entry which is preliminary data.</text>
</comment>
<dbReference type="InterPro" id="IPR002168">
    <property type="entry name" value="Lipase_GDXG_HIS_AS"/>
</dbReference>
<proteinExistence type="inferred from homology"/>
<keyword evidence="2" id="KW-0378">Hydrolase</keyword>
<evidence type="ECO:0000256" key="1">
    <source>
        <dbReference type="ARBA" id="ARBA00010515"/>
    </source>
</evidence>
<comment type="similarity">
    <text evidence="1">Belongs to the 'GDXG' lipolytic enzyme family.</text>
</comment>